<keyword evidence="3" id="KW-0949">S-adenosyl-L-methionine</keyword>
<dbReference type="PANTHER" id="PTHR10509">
    <property type="entry name" value="O-METHYLTRANSFERASE-RELATED"/>
    <property type="match status" value="1"/>
</dbReference>
<dbReference type="InterPro" id="IPR050362">
    <property type="entry name" value="Cation-dep_OMT"/>
</dbReference>
<evidence type="ECO:0000256" key="1">
    <source>
        <dbReference type="ARBA" id="ARBA00022603"/>
    </source>
</evidence>
<dbReference type="GO" id="GO:0008171">
    <property type="term" value="F:O-methyltransferase activity"/>
    <property type="evidence" value="ECO:0007669"/>
    <property type="project" value="InterPro"/>
</dbReference>
<gene>
    <name evidence="4" type="ORF">G4Y79_21115</name>
</gene>
<dbReference type="Proteomes" id="UP000594468">
    <property type="component" value="Chromosome"/>
</dbReference>
<dbReference type="KEGG" id="pmet:G4Y79_21115"/>
<dbReference type="Pfam" id="PF01596">
    <property type="entry name" value="Methyltransf_3"/>
    <property type="match status" value="1"/>
</dbReference>
<keyword evidence="1 4" id="KW-0489">Methyltransferase</keyword>
<proteinExistence type="predicted"/>
<dbReference type="CDD" id="cd02440">
    <property type="entry name" value="AdoMet_MTases"/>
    <property type="match status" value="1"/>
</dbReference>
<dbReference type="GO" id="GO:0008757">
    <property type="term" value="F:S-adenosylmethionine-dependent methyltransferase activity"/>
    <property type="evidence" value="ECO:0007669"/>
    <property type="project" value="TreeGrafter"/>
</dbReference>
<dbReference type="PROSITE" id="PS51682">
    <property type="entry name" value="SAM_OMT_I"/>
    <property type="match status" value="1"/>
</dbReference>
<dbReference type="InterPro" id="IPR029063">
    <property type="entry name" value="SAM-dependent_MTases_sf"/>
</dbReference>
<dbReference type="PANTHER" id="PTHR10509:SF14">
    <property type="entry name" value="CAFFEOYL-COA O-METHYLTRANSFERASE 3-RELATED"/>
    <property type="match status" value="1"/>
</dbReference>
<evidence type="ECO:0000256" key="2">
    <source>
        <dbReference type="ARBA" id="ARBA00022679"/>
    </source>
</evidence>
<dbReference type="GO" id="GO:0032259">
    <property type="term" value="P:methylation"/>
    <property type="evidence" value="ECO:0007669"/>
    <property type="project" value="UniProtKB-KW"/>
</dbReference>
<sequence length="209" mass="23108">MTDIETYITQLFAQEDEALSWARSAPEREQMPRISVEPFEGKLLNLLAQLVGARKIVEIGTLAGYSGIWLARALPEDGQLYTLEISSKHVEVAQANFERAGVSDRVTIQHGDAIDHLNKLTAKGPFDMVFLDAKRDQYLDYLKWAVVNLRIGGLLVSHNAHRGALAAQQPDNEDAAMMNQFLHAVAEHPQLTATIISMGDGMLVARKTS</sequence>
<keyword evidence="5" id="KW-1185">Reference proteome</keyword>
<accession>A0A7S8E8A0</accession>
<dbReference type="Gene3D" id="3.40.50.150">
    <property type="entry name" value="Vaccinia Virus protein VP39"/>
    <property type="match status" value="1"/>
</dbReference>
<dbReference type="InterPro" id="IPR002935">
    <property type="entry name" value="SAM_O-MeTrfase"/>
</dbReference>
<reference evidence="4 5" key="1">
    <citation type="submission" date="2020-02" db="EMBL/GenBank/DDBJ databases">
        <authorList>
            <person name="Zheng R.K."/>
            <person name="Sun C.M."/>
        </authorList>
    </citation>
    <scope>NUCLEOTIDE SEQUENCE [LARGE SCALE GENOMIC DNA]</scope>
    <source>
        <strain evidence="5">rifampicinis</strain>
    </source>
</reference>
<evidence type="ECO:0000313" key="5">
    <source>
        <dbReference type="Proteomes" id="UP000594468"/>
    </source>
</evidence>
<evidence type="ECO:0000313" key="4">
    <source>
        <dbReference type="EMBL" id="QPC82157.1"/>
    </source>
</evidence>
<evidence type="ECO:0000256" key="3">
    <source>
        <dbReference type="ARBA" id="ARBA00022691"/>
    </source>
</evidence>
<protein>
    <submittedName>
        <fullName evidence="4">O-methyltransferase</fullName>
    </submittedName>
</protein>
<keyword evidence="2 4" id="KW-0808">Transferase</keyword>
<dbReference type="SUPFAM" id="SSF53335">
    <property type="entry name" value="S-adenosyl-L-methionine-dependent methyltransferases"/>
    <property type="match status" value="1"/>
</dbReference>
<organism evidence="4 5">
    <name type="scientific">Phototrophicus methaneseepsis</name>
    <dbReference type="NCBI Taxonomy" id="2710758"/>
    <lineage>
        <taxon>Bacteria</taxon>
        <taxon>Bacillati</taxon>
        <taxon>Chloroflexota</taxon>
        <taxon>Candidatus Thermofontia</taxon>
        <taxon>Phototrophicales</taxon>
        <taxon>Phototrophicaceae</taxon>
        <taxon>Phototrophicus</taxon>
    </lineage>
</organism>
<dbReference type="AlphaFoldDB" id="A0A7S8E8A0"/>
<name>A0A7S8E8A0_9CHLR</name>
<dbReference type="EMBL" id="CP062983">
    <property type="protein sequence ID" value="QPC82157.1"/>
    <property type="molecule type" value="Genomic_DNA"/>
</dbReference>
<dbReference type="RefSeq" id="WP_195170226.1">
    <property type="nucleotide sequence ID" value="NZ_CP062983.1"/>
</dbReference>